<dbReference type="InterPro" id="IPR027417">
    <property type="entry name" value="P-loop_NTPase"/>
</dbReference>
<dbReference type="Proteomes" id="UP000588604">
    <property type="component" value="Unassembled WGS sequence"/>
</dbReference>
<dbReference type="EMBL" id="JACIJO010000003">
    <property type="protein sequence ID" value="MBB6328398.1"/>
    <property type="molecule type" value="Genomic_DNA"/>
</dbReference>
<dbReference type="Pfam" id="PF24389">
    <property type="entry name" value="ORC-CDC6-like"/>
    <property type="match status" value="1"/>
</dbReference>
<sequence length="593" mass="68207">MMQPDNFYTTYNARHLAPQEVAKTFIWSDSYSKLIQNNHSVILGARGCGKTTLMKMLTLPALYAWDSEGAKDVRENIPFYGIYISTDIYWDVKNQTYSSQLKPYGNFAEQISHFSVNSNVFSSLCDTFLNIISIELEDFDEDKEVELCKELIKAWKIPAAIPKLRFIKEALNERIDEVNQLIQKVIFNYDQKSVIQTPDYFNLNFESSIELVIPKFERIYGIQSSTKKSWALCFDELEFAPIWLQKKLFRSLRSRKQFILYKLSASPILSIELEKTLKGDYTATSGNDVQMIKMWSSSDNESFSKRIIESFVSGNKDLTSFFGTNAIYNKSPDSYTEGSEFYNELKSLIAKDDSFKKFLSSKGIDVDNPIPNTKEQKDVLFRKIKPIVYHRNYFIESNRNSKVTLRSRKKAIDLFSGIEVLAKVCDGNPRWLIGMMSLIMVKSKDRADKVTQYNEILNASNRFKNVIANIPIGKSAFTITDLIEKIGSFFKEQVHGPDFKMDPKGTFVVDQNEHEISKDILELIDKGVSQGAFILLDSNDDSFDFEIRGKRFKLSYLFSILYDLPIRTYTEIKLSECLSGKGLDTSQMSIFRS</sequence>
<evidence type="ECO:0000313" key="2">
    <source>
        <dbReference type="Proteomes" id="UP000588604"/>
    </source>
</evidence>
<dbReference type="AlphaFoldDB" id="A0A841N0F6"/>
<dbReference type="SUPFAM" id="SSF52540">
    <property type="entry name" value="P-loop containing nucleoside triphosphate hydrolases"/>
    <property type="match status" value="1"/>
</dbReference>
<dbReference type="RefSeq" id="WP_184497359.1">
    <property type="nucleotide sequence ID" value="NZ_JACIJO010000003.1"/>
</dbReference>
<keyword evidence="2" id="KW-1185">Reference proteome</keyword>
<protein>
    <submittedName>
        <fullName evidence="1">Energy-coupling factor transporter ATP-binding protein EcfA2</fullName>
    </submittedName>
</protein>
<accession>A0A841N0F6</accession>
<gene>
    <name evidence="1" type="ORF">FHS59_004041</name>
</gene>
<keyword evidence="1" id="KW-0547">Nucleotide-binding</keyword>
<organism evidence="1 2">
    <name type="scientific">Algoriphagus iocasae</name>
    <dbReference type="NCBI Taxonomy" id="1836499"/>
    <lineage>
        <taxon>Bacteria</taxon>
        <taxon>Pseudomonadati</taxon>
        <taxon>Bacteroidota</taxon>
        <taxon>Cytophagia</taxon>
        <taxon>Cytophagales</taxon>
        <taxon>Cyclobacteriaceae</taxon>
        <taxon>Algoriphagus</taxon>
    </lineage>
</organism>
<evidence type="ECO:0000313" key="1">
    <source>
        <dbReference type="EMBL" id="MBB6328398.1"/>
    </source>
</evidence>
<proteinExistence type="predicted"/>
<reference evidence="1 2" key="1">
    <citation type="submission" date="2020-08" db="EMBL/GenBank/DDBJ databases">
        <title>Genomic Encyclopedia of Type Strains, Phase IV (KMG-IV): sequencing the most valuable type-strain genomes for metagenomic binning, comparative biology and taxonomic classification.</title>
        <authorList>
            <person name="Goeker M."/>
        </authorList>
    </citation>
    <scope>NUCLEOTIDE SEQUENCE [LARGE SCALE GENOMIC DNA]</scope>
    <source>
        <strain evidence="1 2">DSM 102044</strain>
    </source>
</reference>
<dbReference type="InterPro" id="IPR056955">
    <property type="entry name" value="ORC-CDC6-like"/>
</dbReference>
<name>A0A841N0F6_9BACT</name>
<dbReference type="GO" id="GO:0005524">
    <property type="term" value="F:ATP binding"/>
    <property type="evidence" value="ECO:0007669"/>
    <property type="project" value="UniProtKB-KW"/>
</dbReference>
<keyword evidence="1" id="KW-0067">ATP-binding</keyword>
<comment type="caution">
    <text evidence="1">The sequence shown here is derived from an EMBL/GenBank/DDBJ whole genome shotgun (WGS) entry which is preliminary data.</text>
</comment>